<organism evidence="2 3">
    <name type="scientific">Devosia nitrariae</name>
    <dbReference type="NCBI Taxonomy" id="2071872"/>
    <lineage>
        <taxon>Bacteria</taxon>
        <taxon>Pseudomonadati</taxon>
        <taxon>Pseudomonadota</taxon>
        <taxon>Alphaproteobacteria</taxon>
        <taxon>Hyphomicrobiales</taxon>
        <taxon>Devosiaceae</taxon>
        <taxon>Devosia</taxon>
    </lineage>
</organism>
<dbReference type="EMBL" id="BSNS01000024">
    <property type="protein sequence ID" value="GLQ57491.1"/>
    <property type="molecule type" value="Genomic_DNA"/>
</dbReference>
<protein>
    <submittedName>
        <fullName evidence="2">Uncharacterized protein</fullName>
    </submittedName>
</protein>
<accession>A0ABQ5WCH1</accession>
<name>A0ABQ5WCH1_9HYPH</name>
<evidence type="ECO:0000256" key="1">
    <source>
        <dbReference type="SAM" id="MobiDB-lite"/>
    </source>
</evidence>
<evidence type="ECO:0000313" key="2">
    <source>
        <dbReference type="EMBL" id="GLQ57491.1"/>
    </source>
</evidence>
<dbReference type="Proteomes" id="UP001156691">
    <property type="component" value="Unassembled WGS sequence"/>
</dbReference>
<proteinExistence type="predicted"/>
<gene>
    <name evidence="2" type="ORF">GCM10010862_47500</name>
</gene>
<evidence type="ECO:0000313" key="3">
    <source>
        <dbReference type="Proteomes" id="UP001156691"/>
    </source>
</evidence>
<reference evidence="3" key="1">
    <citation type="journal article" date="2019" name="Int. J. Syst. Evol. Microbiol.">
        <title>The Global Catalogue of Microorganisms (GCM) 10K type strain sequencing project: providing services to taxonomists for standard genome sequencing and annotation.</title>
        <authorList>
            <consortium name="The Broad Institute Genomics Platform"/>
            <consortium name="The Broad Institute Genome Sequencing Center for Infectious Disease"/>
            <person name="Wu L."/>
            <person name="Ma J."/>
        </authorList>
    </citation>
    <scope>NUCLEOTIDE SEQUENCE [LARGE SCALE GENOMIC DNA]</scope>
    <source>
        <strain evidence="3">NBRC 112416</strain>
    </source>
</reference>
<keyword evidence="3" id="KW-1185">Reference proteome</keyword>
<comment type="caution">
    <text evidence="2">The sequence shown here is derived from an EMBL/GenBank/DDBJ whole genome shotgun (WGS) entry which is preliminary data.</text>
</comment>
<feature type="region of interest" description="Disordered" evidence="1">
    <location>
        <begin position="1"/>
        <end position="22"/>
    </location>
</feature>
<sequence>MAEAGAVEGKRIAKQTKKAASARANWARKGDCAWEATRYSNSLLPDDDCVRTQLEMCGAGDKPPRPQLRPQQA</sequence>